<dbReference type="InterPro" id="IPR036291">
    <property type="entry name" value="NAD(P)-bd_dom_sf"/>
</dbReference>
<protein>
    <submittedName>
        <fullName evidence="3">NAD(P)-dependent dehydrogenase (Short-subunit alcohol dehydrogenase family)</fullName>
    </submittedName>
</protein>
<dbReference type="PANTHER" id="PTHR43943:SF2">
    <property type="entry name" value="DEHYDROGENASE_REDUCTASE 4"/>
    <property type="match status" value="1"/>
</dbReference>
<dbReference type="Gene3D" id="3.40.50.720">
    <property type="entry name" value="NAD(P)-binding Rossmann-like Domain"/>
    <property type="match status" value="1"/>
</dbReference>
<evidence type="ECO:0000256" key="2">
    <source>
        <dbReference type="RuleBase" id="RU000363"/>
    </source>
</evidence>
<dbReference type="Pfam" id="PF00106">
    <property type="entry name" value="adh_short"/>
    <property type="match status" value="1"/>
</dbReference>
<dbReference type="RefSeq" id="WP_371852003.1">
    <property type="nucleotide sequence ID" value="NZ_SNXK01000009.1"/>
</dbReference>
<dbReference type="Proteomes" id="UP000295087">
    <property type="component" value="Unassembled WGS sequence"/>
</dbReference>
<dbReference type="CDD" id="cd05233">
    <property type="entry name" value="SDR_c"/>
    <property type="match status" value="1"/>
</dbReference>
<sequence>MVAEVSRFDFSGRTVVITGGMRGIASAAAQAISRAGGNVVLALPGRDAANAAAAAVGGNAVGVAVGAVDQEAAQRCVESAIDRFGSVDILVNTSGADHARGRLVDQDYLRFTKTLGVNLWAPILWTSLVARAWMSEHGGVVINTVGGAGSGLYSAAHAALIHVTGQLAAELSPAVRVNAVALGGGLAGATTTPPPSGEPDDPGEIIAHLASDAQRWVTGETLVVDRGASTGLVRAV</sequence>
<name>A0A4R6P113_NOCIG</name>
<organism evidence="3 4">
    <name type="scientific">Nocardia ignorata</name>
    <dbReference type="NCBI Taxonomy" id="145285"/>
    <lineage>
        <taxon>Bacteria</taxon>
        <taxon>Bacillati</taxon>
        <taxon>Actinomycetota</taxon>
        <taxon>Actinomycetes</taxon>
        <taxon>Mycobacteriales</taxon>
        <taxon>Nocardiaceae</taxon>
        <taxon>Nocardia</taxon>
    </lineage>
</organism>
<dbReference type="InterPro" id="IPR002347">
    <property type="entry name" value="SDR_fam"/>
</dbReference>
<comment type="caution">
    <text evidence="3">The sequence shown here is derived from an EMBL/GenBank/DDBJ whole genome shotgun (WGS) entry which is preliminary data.</text>
</comment>
<evidence type="ECO:0000256" key="1">
    <source>
        <dbReference type="ARBA" id="ARBA00006484"/>
    </source>
</evidence>
<dbReference type="SUPFAM" id="SSF51735">
    <property type="entry name" value="NAD(P)-binding Rossmann-fold domains"/>
    <property type="match status" value="1"/>
</dbReference>
<evidence type="ECO:0000313" key="4">
    <source>
        <dbReference type="Proteomes" id="UP000295087"/>
    </source>
</evidence>
<comment type="similarity">
    <text evidence="1 2">Belongs to the short-chain dehydrogenases/reductases (SDR) family.</text>
</comment>
<proteinExistence type="inferred from homology"/>
<accession>A0A4R6P113</accession>
<reference evidence="3 4" key="1">
    <citation type="submission" date="2019-03" db="EMBL/GenBank/DDBJ databases">
        <title>Genomic Encyclopedia of Type Strains, Phase IV (KMG-IV): sequencing the most valuable type-strain genomes for metagenomic binning, comparative biology and taxonomic classification.</title>
        <authorList>
            <person name="Goeker M."/>
        </authorList>
    </citation>
    <scope>NUCLEOTIDE SEQUENCE [LARGE SCALE GENOMIC DNA]</scope>
    <source>
        <strain evidence="3 4">DSM 44496</strain>
    </source>
</reference>
<dbReference type="PANTHER" id="PTHR43943">
    <property type="entry name" value="DEHYDROGENASE/REDUCTASE (SDR FAMILY) MEMBER 4"/>
    <property type="match status" value="1"/>
</dbReference>
<dbReference type="EMBL" id="SNXK01000009">
    <property type="protein sequence ID" value="TDP31121.1"/>
    <property type="molecule type" value="Genomic_DNA"/>
</dbReference>
<dbReference type="PRINTS" id="PR00081">
    <property type="entry name" value="GDHRDH"/>
</dbReference>
<keyword evidence="4" id="KW-1185">Reference proteome</keyword>
<evidence type="ECO:0000313" key="3">
    <source>
        <dbReference type="EMBL" id="TDP31121.1"/>
    </source>
</evidence>
<gene>
    <name evidence="3" type="ORF">DFR75_10990</name>
</gene>
<dbReference type="PRINTS" id="PR00080">
    <property type="entry name" value="SDRFAMILY"/>
</dbReference>
<dbReference type="AlphaFoldDB" id="A0A4R6P113"/>